<evidence type="ECO:0000256" key="1">
    <source>
        <dbReference type="SAM" id="Phobius"/>
    </source>
</evidence>
<sequence length="135" mass="14907">MNRSRALALVLRLTGAAFIVVFALLFLASVTRTDTPELLYRLFAWGDVGDAEEQMLAAVYIVWGACLWIAARAPLQHRLFIDFTIIANLAHAAVMAVQSFTYEGEHAHLWGDVVILVAVMGVLAALWLPVRRQSA</sequence>
<dbReference type="Proteomes" id="UP001204524">
    <property type="component" value="Unassembled WGS sequence"/>
</dbReference>
<feature type="transmembrane region" description="Helical" evidence="1">
    <location>
        <begin position="107"/>
        <end position="130"/>
    </location>
</feature>
<evidence type="ECO:0000313" key="2">
    <source>
        <dbReference type="EMBL" id="MCP3424408.1"/>
    </source>
</evidence>
<organism evidence="2 3">
    <name type="scientific">Nocardioides pinisoli</name>
    <dbReference type="NCBI Taxonomy" id="2950279"/>
    <lineage>
        <taxon>Bacteria</taxon>
        <taxon>Bacillati</taxon>
        <taxon>Actinomycetota</taxon>
        <taxon>Actinomycetes</taxon>
        <taxon>Propionibacteriales</taxon>
        <taxon>Nocardioidaceae</taxon>
        <taxon>Nocardioides</taxon>
    </lineage>
</organism>
<keyword evidence="1" id="KW-0472">Membrane</keyword>
<protein>
    <submittedName>
        <fullName evidence="2">Uncharacterized protein</fullName>
    </submittedName>
</protein>
<dbReference type="Pfam" id="PF20337">
    <property type="entry name" value="DUF6632"/>
    <property type="match status" value="1"/>
</dbReference>
<feature type="transmembrane region" description="Helical" evidence="1">
    <location>
        <begin position="56"/>
        <end position="73"/>
    </location>
</feature>
<keyword evidence="1" id="KW-1133">Transmembrane helix</keyword>
<proteinExistence type="predicted"/>
<dbReference type="RefSeq" id="WP_254183564.1">
    <property type="nucleotide sequence ID" value="NZ_JANARS010000015.1"/>
</dbReference>
<comment type="caution">
    <text evidence="2">The sequence shown here is derived from an EMBL/GenBank/DDBJ whole genome shotgun (WGS) entry which is preliminary data.</text>
</comment>
<gene>
    <name evidence="2" type="ORF">NCI01_21625</name>
</gene>
<accession>A0ABT1L328</accession>
<feature type="transmembrane region" description="Helical" evidence="1">
    <location>
        <begin position="80"/>
        <end position="101"/>
    </location>
</feature>
<dbReference type="EMBL" id="JANARS010000015">
    <property type="protein sequence ID" value="MCP3424408.1"/>
    <property type="molecule type" value="Genomic_DNA"/>
</dbReference>
<reference evidence="2 3" key="1">
    <citation type="submission" date="2022-06" db="EMBL/GenBank/DDBJ databases">
        <authorList>
            <person name="So Y."/>
        </authorList>
    </citation>
    <scope>NUCLEOTIDE SEQUENCE [LARGE SCALE GENOMIC DNA]</scope>
    <source>
        <strain evidence="2 3">STR3</strain>
    </source>
</reference>
<name>A0ABT1L328_9ACTN</name>
<dbReference type="InterPro" id="IPR046572">
    <property type="entry name" value="DUF6632"/>
</dbReference>
<evidence type="ECO:0000313" key="3">
    <source>
        <dbReference type="Proteomes" id="UP001204524"/>
    </source>
</evidence>
<keyword evidence="3" id="KW-1185">Reference proteome</keyword>
<keyword evidence="1" id="KW-0812">Transmembrane</keyword>